<dbReference type="EMBL" id="MN739095">
    <property type="protein sequence ID" value="QHS88259.1"/>
    <property type="molecule type" value="Genomic_DNA"/>
</dbReference>
<organism evidence="1">
    <name type="scientific">viral metagenome</name>
    <dbReference type="NCBI Taxonomy" id="1070528"/>
    <lineage>
        <taxon>unclassified sequences</taxon>
        <taxon>metagenomes</taxon>
        <taxon>organismal metagenomes</taxon>
    </lineage>
</organism>
<proteinExistence type="predicted"/>
<name>A0A6C0B9L9_9ZZZZ</name>
<protein>
    <submittedName>
        <fullName evidence="1">Uncharacterized protein</fullName>
    </submittedName>
</protein>
<reference evidence="1" key="1">
    <citation type="journal article" date="2020" name="Nature">
        <title>Giant virus diversity and host interactions through global metagenomics.</title>
        <authorList>
            <person name="Schulz F."/>
            <person name="Roux S."/>
            <person name="Paez-Espino D."/>
            <person name="Jungbluth S."/>
            <person name="Walsh D.A."/>
            <person name="Denef V.J."/>
            <person name="McMahon K.D."/>
            <person name="Konstantinidis K.T."/>
            <person name="Eloe-Fadrosh E.A."/>
            <person name="Kyrpides N.C."/>
            <person name="Woyke T."/>
        </authorList>
    </citation>
    <scope>NUCLEOTIDE SEQUENCE</scope>
    <source>
        <strain evidence="1">GVMAG-M-3300010158-55</strain>
    </source>
</reference>
<evidence type="ECO:0000313" key="1">
    <source>
        <dbReference type="EMBL" id="QHS88259.1"/>
    </source>
</evidence>
<dbReference type="AlphaFoldDB" id="A0A6C0B9L9"/>
<sequence>MDKECLDFFKERFPEHRLQVSNVVNTSSYIMFTIESIGPILCITLKFLKTKPEMEIDLVMKCSLTGQNSIQAALEFANLNYIEHVVLTDASTIKYTLSDNTIKEISLKESSMLCYGFTYYEKHFGFKNDFEEYRTLWMEMISRPFDDVRDRIKSSKEIEMLIRELYGYLPKISKYTSSSTIQDIFVDIRAYLEKNCPKPINKCNAGMTDHDFIFISGFIEKAFEFVMAATMIASGTYLVKFFTLKQFIYQFTHYSLVLEQLSGLVTIYNTNTQLDGSIGTVLDQIKNHYVIQLHDRVLSIGKENVKKPSNVELYGLESAEFNGERGKIKKYNPKTQRYTIQLDKDSSKRTVKRQNVKGIGGTKKYKRY</sequence>
<accession>A0A6C0B9L9</accession>